<dbReference type="RefSeq" id="WP_084647532.1">
    <property type="nucleotide sequence ID" value="NZ_CP086249.1"/>
</dbReference>
<dbReference type="InterPro" id="IPR000182">
    <property type="entry name" value="GNAT_dom"/>
</dbReference>
<name>A0A5N7ITJ3_9CLOT</name>
<dbReference type="EMBL" id="SPSF01000044">
    <property type="protein sequence ID" value="MPQ64220.1"/>
    <property type="molecule type" value="Genomic_DNA"/>
</dbReference>
<evidence type="ECO:0000313" key="3">
    <source>
        <dbReference type="Proteomes" id="UP000342249"/>
    </source>
</evidence>
<keyword evidence="2" id="KW-0808">Transferase</keyword>
<dbReference type="Proteomes" id="UP000342249">
    <property type="component" value="Unassembled WGS sequence"/>
</dbReference>
<proteinExistence type="predicted"/>
<dbReference type="SUPFAM" id="SSF55729">
    <property type="entry name" value="Acyl-CoA N-acyltransferases (Nat)"/>
    <property type="match status" value="1"/>
</dbReference>
<dbReference type="GO" id="GO:0016747">
    <property type="term" value="F:acyltransferase activity, transferring groups other than amino-acyl groups"/>
    <property type="evidence" value="ECO:0007669"/>
    <property type="project" value="InterPro"/>
</dbReference>
<organism evidence="2 3">
    <name type="scientific">Clostridium estertheticum</name>
    <dbReference type="NCBI Taxonomy" id="238834"/>
    <lineage>
        <taxon>Bacteria</taxon>
        <taxon>Bacillati</taxon>
        <taxon>Bacillota</taxon>
        <taxon>Clostridia</taxon>
        <taxon>Eubacteriales</taxon>
        <taxon>Clostridiaceae</taxon>
        <taxon>Clostridium</taxon>
    </lineage>
</organism>
<dbReference type="Gene3D" id="3.40.630.30">
    <property type="match status" value="1"/>
</dbReference>
<dbReference type="Pfam" id="PF00583">
    <property type="entry name" value="Acetyltransf_1"/>
    <property type="match status" value="1"/>
</dbReference>
<sequence>MEKMFFEVRKAVTSDIEEIRLLAKKSFKLYAENAGITELVAPFEESYDDVLKAIETTNVFVALSNEKVIGSVRIEVKPDHSAYLSRFGVSSLHQNNGIGKILMNAVDISMMEQGVTSLYLHTASRMFSLIRFYYGRCFYIESTNDECGYIRALLCKEYAVATSKESLDNIICSDRVV</sequence>
<protein>
    <submittedName>
        <fullName evidence="2">GNAT family N-acetyltransferase</fullName>
    </submittedName>
</protein>
<comment type="caution">
    <text evidence="2">The sequence shown here is derived from an EMBL/GenBank/DDBJ whole genome shotgun (WGS) entry which is preliminary data.</text>
</comment>
<evidence type="ECO:0000259" key="1">
    <source>
        <dbReference type="PROSITE" id="PS51186"/>
    </source>
</evidence>
<reference evidence="2 3" key="1">
    <citation type="journal article" date="2019" name="Lett. Appl. Microbiol.">
        <title>A case of 'blown pack' spoilage of vacuum-packaged pork likely associated with Clostridium estertheticum in Canada.</title>
        <authorList>
            <person name="Zhang P."/>
            <person name="Ward P."/>
            <person name="McMullen L.M."/>
            <person name="Yang X."/>
        </authorList>
    </citation>
    <scope>NUCLEOTIDE SEQUENCE [LARGE SCALE GENOMIC DNA]</scope>
    <source>
        <strain evidence="2 3">MA19</strain>
    </source>
</reference>
<feature type="domain" description="N-acetyltransferase" evidence="1">
    <location>
        <begin position="6"/>
        <end position="169"/>
    </location>
</feature>
<dbReference type="AlphaFoldDB" id="A0A5N7ITJ3"/>
<dbReference type="InterPro" id="IPR016181">
    <property type="entry name" value="Acyl_CoA_acyltransferase"/>
</dbReference>
<gene>
    <name evidence="2" type="ORF">E4V82_19200</name>
</gene>
<dbReference type="CDD" id="cd04301">
    <property type="entry name" value="NAT_SF"/>
    <property type="match status" value="1"/>
</dbReference>
<accession>A0A5N7ITJ3</accession>
<dbReference type="PROSITE" id="PS51186">
    <property type="entry name" value="GNAT"/>
    <property type="match status" value="1"/>
</dbReference>
<evidence type="ECO:0000313" key="2">
    <source>
        <dbReference type="EMBL" id="MPQ64220.1"/>
    </source>
</evidence>